<dbReference type="InterPro" id="IPR029151">
    <property type="entry name" value="Sensor-like_sf"/>
</dbReference>
<evidence type="ECO:0000313" key="17">
    <source>
        <dbReference type="Proteomes" id="UP000001062"/>
    </source>
</evidence>
<reference evidence="16 17" key="1">
    <citation type="journal article" date="2012" name="Stand. Genomic Sci.">
        <title>Complete genome sequence of the melanogenic marine bacterium Marinomonas mediterranea type strain (MMB-1(T)).</title>
        <authorList>
            <person name="Lucas-Elio P."/>
            <person name="Goodwin L."/>
            <person name="Woyke T."/>
            <person name="Pitluck S."/>
            <person name="Nolan M."/>
            <person name="Kyrpides N.C."/>
            <person name="Detter J.C."/>
            <person name="Copeland A."/>
            <person name="Teshima H."/>
            <person name="Bruce D."/>
            <person name="Detter C."/>
            <person name="Tapia R."/>
            <person name="Han S."/>
            <person name="Land M.L."/>
            <person name="Ivanova N."/>
            <person name="Mikhailova N."/>
            <person name="Johnston A.W."/>
            <person name="Sanchez-Amat A."/>
        </authorList>
    </citation>
    <scope>NUCLEOTIDE SEQUENCE [LARGE SCALE GENOMIC DNA]</scope>
    <source>
        <strain evidence="17">ATCC 700492 / JCM 21426 / NBRC 103028 / MMB-1</strain>
    </source>
</reference>
<dbReference type="InterPro" id="IPR016120">
    <property type="entry name" value="Sig_transdc_His_kin_SpoOB"/>
</dbReference>
<sequence>MHDLVYDKKKKNEFMSRILRAFKFKKLRELKLKTRMTLVLGVMALIQTGGLGVFALNYLDNALEDQMAARALEVAKTIAIVPEVVEAVANRNSEVLQPLSLLLADASHARFVVIGDKVGVRLSHPNVERLGKPMHDDEGDHNEIALLEGKSYTQVAVGSLGPSIRGKAPIFSVDGESVIGIVSVGFALTSLETILISYRTTLIVVILGAFVLSVLIAIWFANHFKKAIFGLEPEQIGSLFEERNATLESVREGIIAINADGEVTTFNRAAVNTLNLPDKASLMGQPINKILPDSQLFEVLEDGQPQFDREFWLGDLCLIANRLPVKEGEKIIGVVSSFRPKNELDMVSRKLTRIKQYADSLRSQTHEYSNKLHTIAGLIQIGATKDALALIGQETENHQALMHLLVEAVPDPILAGCLLGKFNRARELGLMLTIDSESHMTDIPDHIAREQLVSILGNLLDNAFEATLEHSGRGGEVTLTMTDFGNDLIFEIEDQGAGIPTELQERIFTRGVSSKNEPGHGIGLHLVHTLLQRISATVTIEPADTGGSRFTVYIPKITPSKENKTMIGVVS</sequence>
<dbReference type="FunFam" id="3.30.450.20:FF:000018">
    <property type="entry name" value="Sensor histidine kinase DcuS"/>
    <property type="match status" value="1"/>
</dbReference>
<dbReference type="GO" id="GO:0005886">
    <property type="term" value="C:plasma membrane"/>
    <property type="evidence" value="ECO:0007669"/>
    <property type="project" value="UniProtKB-SubCell"/>
</dbReference>
<dbReference type="Gene3D" id="3.30.565.10">
    <property type="entry name" value="Histidine kinase-like ATPase, C-terminal domain"/>
    <property type="match status" value="1"/>
</dbReference>
<evidence type="ECO:0000256" key="14">
    <source>
        <dbReference type="SAM" id="Phobius"/>
    </source>
</evidence>
<dbReference type="InterPro" id="IPR035965">
    <property type="entry name" value="PAS-like_dom_sf"/>
</dbReference>
<dbReference type="SMART" id="SM00091">
    <property type="entry name" value="PAS"/>
    <property type="match status" value="1"/>
</dbReference>
<keyword evidence="17" id="KW-1185">Reference proteome</keyword>
<organism evidence="16 17">
    <name type="scientific">Marinomonas mediterranea (strain ATCC 700492 / JCM 21426 / NBRC 103028 / MMB-1)</name>
    <dbReference type="NCBI Taxonomy" id="717774"/>
    <lineage>
        <taxon>Bacteria</taxon>
        <taxon>Pseudomonadati</taxon>
        <taxon>Pseudomonadota</taxon>
        <taxon>Gammaproteobacteria</taxon>
        <taxon>Oceanospirillales</taxon>
        <taxon>Oceanospirillaceae</taxon>
        <taxon>Marinomonas</taxon>
    </lineage>
</organism>
<proteinExistence type="predicted"/>
<keyword evidence="4" id="KW-1003">Cell membrane</keyword>
<evidence type="ECO:0000256" key="7">
    <source>
        <dbReference type="ARBA" id="ARBA00022692"/>
    </source>
</evidence>
<feature type="transmembrane region" description="Helical" evidence="14">
    <location>
        <begin position="36"/>
        <end position="59"/>
    </location>
</feature>
<evidence type="ECO:0000256" key="6">
    <source>
        <dbReference type="ARBA" id="ARBA00022679"/>
    </source>
</evidence>
<dbReference type="GO" id="GO:0005524">
    <property type="term" value="F:ATP binding"/>
    <property type="evidence" value="ECO:0007669"/>
    <property type="project" value="UniProtKB-KW"/>
</dbReference>
<dbReference type="InterPro" id="IPR000014">
    <property type="entry name" value="PAS"/>
</dbReference>
<keyword evidence="10" id="KW-0067">ATP-binding</keyword>
<dbReference type="PRINTS" id="PR00344">
    <property type="entry name" value="BCTRLSENSOR"/>
</dbReference>
<keyword evidence="9 16" id="KW-0418">Kinase</keyword>
<evidence type="ECO:0000256" key="3">
    <source>
        <dbReference type="ARBA" id="ARBA00012438"/>
    </source>
</evidence>
<feature type="domain" description="Histidine kinase" evidence="15">
    <location>
        <begin position="451"/>
        <end position="558"/>
    </location>
</feature>
<dbReference type="Pfam" id="PF00989">
    <property type="entry name" value="PAS"/>
    <property type="match status" value="1"/>
</dbReference>
<evidence type="ECO:0000256" key="1">
    <source>
        <dbReference type="ARBA" id="ARBA00000085"/>
    </source>
</evidence>
<dbReference type="Proteomes" id="UP000001062">
    <property type="component" value="Chromosome"/>
</dbReference>
<gene>
    <name evidence="16" type="ordered locus">Marme_2923</name>
</gene>
<keyword evidence="7 14" id="KW-0812">Transmembrane</keyword>
<dbReference type="STRING" id="717774.Marme_2923"/>
<dbReference type="EC" id="2.7.13.3" evidence="3"/>
<comment type="subcellular location">
    <subcellularLocation>
        <location evidence="2">Cell membrane</location>
        <topology evidence="2">Multi-pass membrane protein</topology>
    </subcellularLocation>
</comment>
<evidence type="ECO:0000256" key="12">
    <source>
        <dbReference type="ARBA" id="ARBA00023012"/>
    </source>
</evidence>
<dbReference type="InterPro" id="IPR003594">
    <property type="entry name" value="HATPase_dom"/>
</dbReference>
<dbReference type="InterPro" id="IPR005467">
    <property type="entry name" value="His_kinase_dom"/>
</dbReference>
<dbReference type="SMART" id="SM00387">
    <property type="entry name" value="HATPase_c"/>
    <property type="match status" value="1"/>
</dbReference>
<evidence type="ECO:0000256" key="9">
    <source>
        <dbReference type="ARBA" id="ARBA00022777"/>
    </source>
</evidence>
<name>F2K0Q3_MARM1</name>
<evidence type="ECO:0000256" key="8">
    <source>
        <dbReference type="ARBA" id="ARBA00022741"/>
    </source>
</evidence>
<dbReference type="PANTHER" id="PTHR45436:SF5">
    <property type="entry name" value="SENSOR HISTIDINE KINASE TRCS"/>
    <property type="match status" value="1"/>
</dbReference>
<evidence type="ECO:0000256" key="11">
    <source>
        <dbReference type="ARBA" id="ARBA00022989"/>
    </source>
</evidence>
<dbReference type="GO" id="GO:0006355">
    <property type="term" value="P:regulation of DNA-templated transcription"/>
    <property type="evidence" value="ECO:0007669"/>
    <property type="project" value="InterPro"/>
</dbReference>
<dbReference type="Pfam" id="PF02518">
    <property type="entry name" value="HATPase_c"/>
    <property type="match status" value="1"/>
</dbReference>
<evidence type="ECO:0000313" key="16">
    <source>
        <dbReference type="EMBL" id="ADZ92145.1"/>
    </source>
</evidence>
<dbReference type="KEGG" id="mme:Marme_2923"/>
<keyword evidence="11 14" id="KW-1133">Transmembrane helix</keyword>
<evidence type="ECO:0000256" key="13">
    <source>
        <dbReference type="ARBA" id="ARBA00023136"/>
    </source>
</evidence>
<dbReference type="CDD" id="cd00130">
    <property type="entry name" value="PAS"/>
    <property type="match status" value="1"/>
</dbReference>
<evidence type="ECO:0000256" key="4">
    <source>
        <dbReference type="ARBA" id="ARBA00022475"/>
    </source>
</evidence>
<evidence type="ECO:0000259" key="15">
    <source>
        <dbReference type="PROSITE" id="PS50109"/>
    </source>
</evidence>
<dbReference type="InterPro" id="IPR050428">
    <property type="entry name" value="TCS_sensor_his_kinase"/>
</dbReference>
<dbReference type="Gene3D" id="1.10.287.130">
    <property type="match status" value="1"/>
</dbReference>
<dbReference type="EMBL" id="CP002583">
    <property type="protein sequence ID" value="ADZ92145.1"/>
    <property type="molecule type" value="Genomic_DNA"/>
</dbReference>
<dbReference type="InterPro" id="IPR036890">
    <property type="entry name" value="HATPase_C_sf"/>
</dbReference>
<dbReference type="InterPro" id="IPR004358">
    <property type="entry name" value="Sig_transdc_His_kin-like_C"/>
</dbReference>
<feature type="transmembrane region" description="Helical" evidence="14">
    <location>
        <begin position="202"/>
        <end position="221"/>
    </location>
</feature>
<dbReference type="SUPFAM" id="SSF55874">
    <property type="entry name" value="ATPase domain of HSP90 chaperone/DNA topoisomerase II/histidine kinase"/>
    <property type="match status" value="1"/>
</dbReference>
<evidence type="ECO:0000256" key="10">
    <source>
        <dbReference type="ARBA" id="ARBA00022840"/>
    </source>
</evidence>
<keyword evidence="6" id="KW-0808">Transferase</keyword>
<protein>
    <recommendedName>
        <fullName evidence="3">histidine kinase</fullName>
        <ecNumber evidence="3">2.7.13.3</ecNumber>
    </recommendedName>
</protein>
<dbReference type="InterPro" id="IPR013767">
    <property type="entry name" value="PAS_fold"/>
</dbReference>
<evidence type="ECO:0000256" key="5">
    <source>
        <dbReference type="ARBA" id="ARBA00022553"/>
    </source>
</evidence>
<dbReference type="PROSITE" id="PS50109">
    <property type="entry name" value="HIS_KIN"/>
    <property type="match status" value="1"/>
</dbReference>
<dbReference type="InterPro" id="IPR033463">
    <property type="entry name" value="sCache_3"/>
</dbReference>
<dbReference type="PATRIC" id="fig|717774.3.peg.3009"/>
<keyword evidence="13 14" id="KW-0472">Membrane</keyword>
<keyword evidence="5" id="KW-0597">Phosphoprotein</keyword>
<dbReference type="SUPFAM" id="SSF103190">
    <property type="entry name" value="Sensory domain-like"/>
    <property type="match status" value="1"/>
</dbReference>
<dbReference type="SUPFAM" id="SSF55890">
    <property type="entry name" value="Sporulation response regulatory protein Spo0B"/>
    <property type="match status" value="1"/>
</dbReference>
<dbReference type="Gene3D" id="3.30.450.20">
    <property type="entry name" value="PAS domain"/>
    <property type="match status" value="2"/>
</dbReference>
<feature type="transmembrane region" description="Helical" evidence="14">
    <location>
        <begin position="177"/>
        <end position="195"/>
    </location>
</feature>
<evidence type="ECO:0000256" key="2">
    <source>
        <dbReference type="ARBA" id="ARBA00004651"/>
    </source>
</evidence>
<dbReference type="HOGENOM" id="CLU_020211_11_2_6"/>
<keyword evidence="12" id="KW-0902">Two-component regulatory system</keyword>
<comment type="catalytic activity">
    <reaction evidence="1">
        <text>ATP + protein L-histidine = ADP + protein N-phospho-L-histidine.</text>
        <dbReference type="EC" id="2.7.13.3"/>
    </reaction>
</comment>
<keyword evidence="8" id="KW-0547">Nucleotide-binding</keyword>
<dbReference type="PANTHER" id="PTHR45436">
    <property type="entry name" value="SENSOR HISTIDINE KINASE YKOH"/>
    <property type="match status" value="1"/>
</dbReference>
<accession>F2K0Q3</accession>
<dbReference type="AlphaFoldDB" id="F2K0Q3"/>
<dbReference type="SUPFAM" id="SSF55785">
    <property type="entry name" value="PYP-like sensor domain (PAS domain)"/>
    <property type="match status" value="1"/>
</dbReference>
<dbReference type="GO" id="GO:0000155">
    <property type="term" value="F:phosphorelay sensor kinase activity"/>
    <property type="evidence" value="ECO:0007669"/>
    <property type="project" value="InterPro"/>
</dbReference>
<dbReference type="eggNOG" id="COG3290">
    <property type="taxonomic scope" value="Bacteria"/>
</dbReference>
<dbReference type="Pfam" id="PF17203">
    <property type="entry name" value="sCache_3_2"/>
    <property type="match status" value="1"/>
</dbReference>